<organism evidence="5 6">
    <name type="scientific">Imperialibacter roseus</name>
    <dbReference type="NCBI Taxonomy" id="1324217"/>
    <lineage>
        <taxon>Bacteria</taxon>
        <taxon>Pseudomonadati</taxon>
        <taxon>Bacteroidota</taxon>
        <taxon>Cytophagia</taxon>
        <taxon>Cytophagales</taxon>
        <taxon>Flammeovirgaceae</taxon>
        <taxon>Imperialibacter</taxon>
    </lineage>
</organism>
<keyword evidence="2 4" id="KW-1133">Transmembrane helix</keyword>
<dbReference type="RefSeq" id="WP_317490646.1">
    <property type="nucleotide sequence ID" value="NZ_CP136051.1"/>
</dbReference>
<feature type="transmembrane region" description="Helical" evidence="4">
    <location>
        <begin position="117"/>
        <end position="141"/>
    </location>
</feature>
<feature type="transmembrane region" description="Helical" evidence="4">
    <location>
        <begin position="153"/>
        <end position="172"/>
    </location>
</feature>
<dbReference type="Gene3D" id="1.20.1250.20">
    <property type="entry name" value="MFS general substrate transporter like domains"/>
    <property type="match status" value="1"/>
</dbReference>
<evidence type="ECO:0000256" key="2">
    <source>
        <dbReference type="ARBA" id="ARBA00022989"/>
    </source>
</evidence>
<accession>A0ABZ0ISH1</accession>
<feature type="transmembrane region" description="Helical" evidence="4">
    <location>
        <begin position="223"/>
        <end position="244"/>
    </location>
</feature>
<reference evidence="5 6" key="1">
    <citation type="journal article" date="2023" name="Microbiol. Resour. Announc.">
        <title>Complete Genome Sequence of Imperialibacter roseus strain P4T.</title>
        <authorList>
            <person name="Tizabi D.R."/>
            <person name="Bachvaroff T."/>
            <person name="Hill R.T."/>
        </authorList>
    </citation>
    <scope>NUCLEOTIDE SEQUENCE [LARGE SCALE GENOMIC DNA]</scope>
    <source>
        <strain evidence="5 6">P4T</strain>
    </source>
</reference>
<evidence type="ECO:0000256" key="4">
    <source>
        <dbReference type="SAM" id="Phobius"/>
    </source>
</evidence>
<evidence type="ECO:0008006" key="7">
    <source>
        <dbReference type="Google" id="ProtNLM"/>
    </source>
</evidence>
<feature type="transmembrane region" description="Helical" evidence="4">
    <location>
        <begin position="288"/>
        <end position="306"/>
    </location>
</feature>
<dbReference type="EMBL" id="CP136051">
    <property type="protein sequence ID" value="WOK07998.1"/>
    <property type="molecule type" value="Genomic_DNA"/>
</dbReference>
<dbReference type="InterPro" id="IPR036259">
    <property type="entry name" value="MFS_trans_sf"/>
</dbReference>
<proteinExistence type="predicted"/>
<dbReference type="Proteomes" id="UP001302349">
    <property type="component" value="Chromosome"/>
</dbReference>
<evidence type="ECO:0000313" key="5">
    <source>
        <dbReference type="EMBL" id="WOK07998.1"/>
    </source>
</evidence>
<feature type="transmembrane region" description="Helical" evidence="4">
    <location>
        <begin position="178"/>
        <end position="198"/>
    </location>
</feature>
<name>A0ABZ0ISH1_9BACT</name>
<evidence type="ECO:0000256" key="3">
    <source>
        <dbReference type="ARBA" id="ARBA00023136"/>
    </source>
</evidence>
<dbReference type="InterPro" id="IPR011701">
    <property type="entry name" value="MFS"/>
</dbReference>
<keyword evidence="3 4" id="KW-0472">Membrane</keyword>
<gene>
    <name evidence="5" type="ORF">RT717_05055</name>
</gene>
<feature type="transmembrane region" description="Helical" evidence="4">
    <location>
        <begin position="312"/>
        <end position="337"/>
    </location>
</feature>
<feature type="transmembrane region" description="Helical" evidence="4">
    <location>
        <begin position="86"/>
        <end position="105"/>
    </location>
</feature>
<feature type="transmembrane region" description="Helical" evidence="4">
    <location>
        <begin position="19"/>
        <end position="39"/>
    </location>
</feature>
<dbReference type="SUPFAM" id="SSF103473">
    <property type="entry name" value="MFS general substrate transporter"/>
    <property type="match status" value="1"/>
</dbReference>
<keyword evidence="1 4" id="KW-0812">Transmembrane</keyword>
<feature type="transmembrane region" description="Helical" evidence="4">
    <location>
        <begin position="54"/>
        <end position="74"/>
    </location>
</feature>
<keyword evidence="6" id="KW-1185">Reference proteome</keyword>
<sequence>MELTATAPSTSGEIQWKQLWSLVALYASVIIGWIAYYNYQPILLHKYNFTDLTLFLFIAQGIIMVVTPPIAGLLGDRFRKSKGNRLPIISAGISAAAMVFMSVAFTLIMDPGETFKWILPILIVFWLASMSIFTSPAISTIDLFAPSNKLPRAMAIITIVYGALYALEPVIVDLVDFLGAPITFVVGGIITAGSGFLMKKNMGNSLDGIVTDVKKEDTKKSDYTYAFIVGLAFGVSTTILFNLFPGWLEPKIGHVFDVSSSVIISIVLFLSAVFSLPISRMVEKRPIYISLLISIIAIFAIIYAIYFVENSYVTIVLLLLFSFFYSMVSVCGLPVALSVINDKNKVFGVGIFFSGFELPNGILEAVLVAQGLY</sequence>
<protein>
    <recommendedName>
        <fullName evidence="7">MFS transporter</fullName>
    </recommendedName>
</protein>
<evidence type="ECO:0000256" key="1">
    <source>
        <dbReference type="ARBA" id="ARBA00022692"/>
    </source>
</evidence>
<feature type="transmembrane region" description="Helical" evidence="4">
    <location>
        <begin position="256"/>
        <end position="276"/>
    </location>
</feature>
<dbReference type="Pfam" id="PF07690">
    <property type="entry name" value="MFS_1"/>
    <property type="match status" value="1"/>
</dbReference>
<evidence type="ECO:0000313" key="6">
    <source>
        <dbReference type="Proteomes" id="UP001302349"/>
    </source>
</evidence>